<reference evidence="2 3" key="1">
    <citation type="submission" date="2022-03" db="EMBL/GenBank/DDBJ databases">
        <title>Novel taxa within the pig intestine.</title>
        <authorList>
            <person name="Wylensek D."/>
            <person name="Bishof K."/>
            <person name="Afrizal A."/>
            <person name="Clavel T."/>
        </authorList>
    </citation>
    <scope>NUCLEOTIDE SEQUENCE [LARGE SCALE GENOMIC DNA]</scope>
    <source>
        <strain evidence="2 3">Cla-KB-P134</strain>
    </source>
</reference>
<organism evidence="2 3">
    <name type="scientific">Absicoccus intestinalis</name>
    <dbReference type="NCBI Taxonomy" id="2926319"/>
    <lineage>
        <taxon>Bacteria</taxon>
        <taxon>Bacillati</taxon>
        <taxon>Bacillota</taxon>
        <taxon>Erysipelotrichia</taxon>
        <taxon>Erysipelotrichales</taxon>
        <taxon>Erysipelotrichaceae</taxon>
        <taxon>Absicoccus</taxon>
    </lineage>
</organism>
<accession>A0ABU4WM10</accession>
<evidence type="ECO:0000313" key="3">
    <source>
        <dbReference type="Proteomes" id="UP001285244"/>
    </source>
</evidence>
<gene>
    <name evidence="2" type="ORF">MOZ64_07060</name>
</gene>
<dbReference type="InterPro" id="IPR016181">
    <property type="entry name" value="Acyl_CoA_acyltransferase"/>
</dbReference>
<evidence type="ECO:0000259" key="1">
    <source>
        <dbReference type="PROSITE" id="PS51186"/>
    </source>
</evidence>
<dbReference type="Proteomes" id="UP001285244">
    <property type="component" value="Unassembled WGS sequence"/>
</dbReference>
<dbReference type="Pfam" id="PF13673">
    <property type="entry name" value="Acetyltransf_10"/>
    <property type="match status" value="1"/>
</dbReference>
<protein>
    <submittedName>
        <fullName evidence="2">GNAT family N-acetyltransferase</fullName>
    </submittedName>
</protein>
<evidence type="ECO:0000313" key="2">
    <source>
        <dbReference type="EMBL" id="MDX8417600.1"/>
    </source>
</evidence>
<feature type="domain" description="N-acetyltransferase" evidence="1">
    <location>
        <begin position="1"/>
        <end position="139"/>
    </location>
</feature>
<keyword evidence="3" id="KW-1185">Reference proteome</keyword>
<dbReference type="Gene3D" id="3.40.630.30">
    <property type="match status" value="1"/>
</dbReference>
<dbReference type="SUPFAM" id="SSF55729">
    <property type="entry name" value="Acyl-CoA N-acyltransferases (Nat)"/>
    <property type="match status" value="1"/>
</dbReference>
<dbReference type="InterPro" id="IPR000182">
    <property type="entry name" value="GNAT_dom"/>
</dbReference>
<proteinExistence type="predicted"/>
<dbReference type="RefSeq" id="WP_320325885.1">
    <property type="nucleotide sequence ID" value="NZ_JALBUS010000009.1"/>
</dbReference>
<dbReference type="EMBL" id="JALBUS010000009">
    <property type="protein sequence ID" value="MDX8417600.1"/>
    <property type="molecule type" value="Genomic_DNA"/>
</dbReference>
<name>A0ABU4WM10_9FIRM</name>
<comment type="caution">
    <text evidence="2">The sequence shown here is derived from an EMBL/GenBank/DDBJ whole genome shotgun (WGS) entry which is preliminary data.</text>
</comment>
<dbReference type="PROSITE" id="PS51186">
    <property type="entry name" value="GNAT"/>
    <property type="match status" value="1"/>
</dbReference>
<dbReference type="CDD" id="cd04301">
    <property type="entry name" value="NAT_SF"/>
    <property type="match status" value="1"/>
</dbReference>
<sequence>MEAKIFKTLPKEAERIRKKVFMEEQGFQNEFDETDRISLHVVLLDVSNPVGTCRIYYSEERQCYVIGRIAVLKDHRGRNAGSQLLKAAEKEIRKRKGNRAELLAQVRATPFYEKNRYFSLGDIYMDEGCPHVWMRKELR</sequence>